<comment type="caution">
    <text evidence="1">The sequence shown here is derived from an EMBL/GenBank/DDBJ whole genome shotgun (WGS) entry which is preliminary data.</text>
</comment>
<dbReference type="Proteomes" id="UP001595685">
    <property type="component" value="Unassembled WGS sequence"/>
</dbReference>
<dbReference type="RefSeq" id="WP_340291486.1">
    <property type="nucleotide sequence ID" value="NZ_JBBEOI010000041.1"/>
</dbReference>
<keyword evidence="2" id="KW-1185">Reference proteome</keyword>
<accession>A0ABV7WE99</accession>
<dbReference type="Gene3D" id="1.10.150.400">
    <property type="match status" value="1"/>
</dbReference>
<evidence type="ECO:0000313" key="1">
    <source>
        <dbReference type="EMBL" id="MFC3686896.1"/>
    </source>
</evidence>
<dbReference type="InterPro" id="IPR023214">
    <property type="entry name" value="HAD_sf"/>
</dbReference>
<dbReference type="InterPro" id="IPR036412">
    <property type="entry name" value="HAD-like_sf"/>
</dbReference>
<dbReference type="SUPFAM" id="SSF56784">
    <property type="entry name" value="HAD-like"/>
    <property type="match status" value="1"/>
</dbReference>
<organism evidence="1 2">
    <name type="scientific">Aquipuribacter hungaricus</name>
    <dbReference type="NCBI Taxonomy" id="545624"/>
    <lineage>
        <taxon>Bacteria</taxon>
        <taxon>Bacillati</taxon>
        <taxon>Actinomycetota</taxon>
        <taxon>Actinomycetes</taxon>
        <taxon>Micrococcales</taxon>
        <taxon>Intrasporangiaceae</taxon>
        <taxon>Aquipuribacter</taxon>
    </lineage>
</organism>
<proteinExistence type="predicted"/>
<evidence type="ECO:0000313" key="2">
    <source>
        <dbReference type="Proteomes" id="UP001595685"/>
    </source>
</evidence>
<dbReference type="EMBL" id="JBHRWW010000001">
    <property type="protein sequence ID" value="MFC3686896.1"/>
    <property type="molecule type" value="Genomic_DNA"/>
</dbReference>
<protein>
    <submittedName>
        <fullName evidence="1">Uncharacterized protein</fullName>
    </submittedName>
</protein>
<gene>
    <name evidence="1" type="ORF">ACFOLH_00905</name>
</gene>
<sequence>MSVDAAGRGVLAPAPAPPVQDLATFAVVGTVLHRAAGSARAVHYAVAHRLRRDGLVRADVEVVVRARQQAEEWARARRGAGCTLDDVAVELARLLDLDEDAAARLVDTETAVERDGLRVVPGGLARVQAARAVGSAVGFVEDTLLPARLLREALEDAGAARPGDGLWLSHELGADKSDGGLYLEVARRSGRPEQWVHVGHDPDGDVRMARRAGVTGEILRDAAPTRYEAVLDGACTRTGGLSGLLAGASRSTRLRLARERPAMPRERAEVVAGVAGPLLAGYVLWCLRRAAEAGLPRLYFVARDGEVMLAMARRLAPALQADGTAGVDLRYLHGSRKAWLRSAPQADLLESVLSRQERLTVRSGLGWLGRSPEELRAALAGAGLEDWDTPLDADARGRLVAVAVAAAHQPGSVGDGTQDGTTAGTAAASAAAAGQLSRAADRDVLGRYLADVGLLDGTPYAIVDGAGHGTIGSLLTDLVRSHGGQGPALECYYGLDGPGEATPGRRPTGYAYDEWAGSGLRQSTDLWVALEMFTTASHGGVLGYEVVRGHARAVLGPLGAAEGWGAPDVRAGLQLYAEELAGTLAMVDPDVDVRAVTDEVATLFWASPTRQEVRSWGTFPFEASTETYPVARPFSTADVARSLLQGRLRLRRRGSWPAGTVRSAPLHLRLTHLAVGALRPRAAALRRVGSFWVDRRTLGRATGPGEPGRTTTEEDR</sequence>
<dbReference type="Gene3D" id="3.40.50.1000">
    <property type="entry name" value="HAD superfamily/HAD-like"/>
    <property type="match status" value="1"/>
</dbReference>
<reference evidence="2" key="1">
    <citation type="journal article" date="2019" name="Int. J. Syst. Evol. Microbiol.">
        <title>The Global Catalogue of Microorganisms (GCM) 10K type strain sequencing project: providing services to taxonomists for standard genome sequencing and annotation.</title>
        <authorList>
            <consortium name="The Broad Institute Genomics Platform"/>
            <consortium name="The Broad Institute Genome Sequencing Center for Infectious Disease"/>
            <person name="Wu L."/>
            <person name="Ma J."/>
        </authorList>
    </citation>
    <scope>NUCLEOTIDE SEQUENCE [LARGE SCALE GENOMIC DNA]</scope>
    <source>
        <strain evidence="2">NCAIM B.02333</strain>
    </source>
</reference>
<name>A0ABV7WE99_9MICO</name>